<reference evidence="2 3" key="1">
    <citation type="submission" date="2014-09" db="EMBL/GenBank/DDBJ databases">
        <title>Whole genome shotgun sequence of Escherichia vulneris NBRC 102420.</title>
        <authorList>
            <person name="Yoshida Y."/>
            <person name="Hosoyama A."/>
            <person name="Tsuchikane K."/>
            <person name="Ohji S."/>
            <person name="Ichikawa N."/>
            <person name="Kimura A."/>
            <person name="Yamazoe A."/>
            <person name="Ezaki T."/>
            <person name="Fujita N."/>
        </authorList>
    </citation>
    <scope>NUCLEOTIDE SEQUENCE [LARGE SCALE GENOMIC DNA]</scope>
    <source>
        <strain evidence="2 3">NBRC 102420</strain>
    </source>
</reference>
<dbReference type="Proteomes" id="UP000029462">
    <property type="component" value="Unassembled WGS sequence"/>
</dbReference>
<evidence type="ECO:0000256" key="1">
    <source>
        <dbReference type="SAM" id="SignalP"/>
    </source>
</evidence>
<comment type="caution">
    <text evidence="2">The sequence shown here is derived from an EMBL/GenBank/DDBJ whole genome shotgun (WGS) entry which is preliminary data.</text>
</comment>
<feature type="signal peptide" evidence="1">
    <location>
        <begin position="1"/>
        <end position="21"/>
    </location>
</feature>
<proteinExistence type="predicted"/>
<sequence>MNIKLFIFWVLASACSMPVIAQDDFTGQWHGENKELSMLDLSLSQKDNRLTGTYCYIAQAGNRIDCPPDNEINIHGIVRNGKAEVVFSSSFGGKSGHAELELNGEQMKWQVIKAPVHGDYYAPLNYVLTRQPPATSSITREFSTNKFTVTITSHCGDFNAPCNDMSYLGVRRSDNSVIALKGKTLQNLAGEVVGAEFNNGNVSYKVAYKPVKLTVSEGDRVLVEQAGQWVNGTL</sequence>
<evidence type="ECO:0000313" key="2">
    <source>
        <dbReference type="EMBL" id="GAL59574.1"/>
    </source>
</evidence>
<protein>
    <submittedName>
        <fullName evidence="2">Uncharacterized protein</fullName>
    </submittedName>
</protein>
<dbReference type="PROSITE" id="PS51257">
    <property type="entry name" value="PROKAR_LIPOPROTEIN"/>
    <property type="match status" value="1"/>
</dbReference>
<feature type="chain" id="PRO_5001865282" evidence="1">
    <location>
        <begin position="22"/>
        <end position="234"/>
    </location>
</feature>
<organism evidence="2 3">
    <name type="scientific">Pseudescherichia vulneris NBRC 102420</name>
    <dbReference type="NCBI Taxonomy" id="1115515"/>
    <lineage>
        <taxon>Bacteria</taxon>
        <taxon>Pseudomonadati</taxon>
        <taxon>Pseudomonadota</taxon>
        <taxon>Gammaproteobacteria</taxon>
        <taxon>Enterobacterales</taxon>
        <taxon>Enterobacteriaceae</taxon>
        <taxon>Pseudescherichia</taxon>
    </lineage>
</organism>
<gene>
    <name evidence="2" type="ORF">EV102420_21_00090</name>
</gene>
<dbReference type="AlphaFoldDB" id="A0A090V8J2"/>
<keyword evidence="3" id="KW-1185">Reference proteome</keyword>
<evidence type="ECO:0000313" key="3">
    <source>
        <dbReference type="Proteomes" id="UP000029462"/>
    </source>
</evidence>
<keyword evidence="1" id="KW-0732">Signal</keyword>
<accession>A0A090V8J2</accession>
<dbReference type="eggNOG" id="ENOG5032JIU">
    <property type="taxonomic scope" value="Bacteria"/>
</dbReference>
<name>A0A090V8J2_PSEVU</name>
<dbReference type="STRING" id="1115515.EV102420_21_00090"/>
<dbReference type="EMBL" id="BBMZ01000021">
    <property type="protein sequence ID" value="GAL59574.1"/>
    <property type="molecule type" value="Genomic_DNA"/>
</dbReference>